<dbReference type="PANTHER" id="PTHR47966:SF65">
    <property type="entry name" value="ASPARTIC-TYPE ENDOPEPTIDASE"/>
    <property type="match status" value="1"/>
</dbReference>
<dbReference type="Pfam" id="PF00026">
    <property type="entry name" value="Asp"/>
    <property type="match status" value="1"/>
</dbReference>
<accession>A0A367K6D9</accession>
<dbReference type="SUPFAM" id="SSF50630">
    <property type="entry name" value="Acid proteases"/>
    <property type="match status" value="1"/>
</dbReference>
<dbReference type="PROSITE" id="PS51767">
    <property type="entry name" value="PEPTIDASE_A1"/>
    <property type="match status" value="1"/>
</dbReference>
<dbReference type="OrthoDB" id="771136at2759"/>
<organism evidence="7 8">
    <name type="scientific">Rhizopus stolonifer</name>
    <name type="common">Rhizopus nigricans</name>
    <dbReference type="NCBI Taxonomy" id="4846"/>
    <lineage>
        <taxon>Eukaryota</taxon>
        <taxon>Fungi</taxon>
        <taxon>Fungi incertae sedis</taxon>
        <taxon>Mucoromycota</taxon>
        <taxon>Mucoromycotina</taxon>
        <taxon>Mucoromycetes</taxon>
        <taxon>Mucorales</taxon>
        <taxon>Mucorineae</taxon>
        <taxon>Rhizopodaceae</taxon>
        <taxon>Rhizopus</taxon>
    </lineage>
</organism>
<dbReference type="AlphaFoldDB" id="A0A367K6D9"/>
<dbReference type="EC" id="3.4.23.21" evidence="3"/>
<evidence type="ECO:0000313" key="8">
    <source>
        <dbReference type="Proteomes" id="UP000253551"/>
    </source>
</evidence>
<comment type="caution">
    <text evidence="7">The sequence shown here is derived from an EMBL/GenBank/DDBJ whole genome shotgun (WGS) entry which is preliminary data.</text>
</comment>
<name>A0A367K6D9_RHIST</name>
<comment type="similarity">
    <text evidence="2 5">Belongs to the peptidase A1 family.</text>
</comment>
<evidence type="ECO:0000259" key="6">
    <source>
        <dbReference type="PROSITE" id="PS51767"/>
    </source>
</evidence>
<keyword evidence="4 5" id="KW-0064">Aspartyl protease</keyword>
<dbReference type="InterPro" id="IPR021109">
    <property type="entry name" value="Peptidase_aspartic_dom_sf"/>
</dbReference>
<protein>
    <recommendedName>
        <fullName evidence="3">rhizopuspepsin</fullName>
        <ecNumber evidence="3">3.4.23.21</ecNumber>
    </recommendedName>
</protein>
<keyword evidence="5" id="KW-0645">Protease</keyword>
<comment type="catalytic activity">
    <reaction evidence="1">
        <text>Hydrolysis of proteins with broad specificity similar to that of pepsin A, preferring hydrophobic residues at P1 and P1'. Clots milk and activates trypsinogen. Does not cleave 4-Gln-|-His-5, but does cleave 10-His-|-Leu-11 and 12-Val-|-Glu-13 in B chain of insulin.</text>
        <dbReference type="EC" id="3.4.23.21"/>
    </reaction>
</comment>
<dbReference type="GO" id="GO:0006508">
    <property type="term" value="P:proteolysis"/>
    <property type="evidence" value="ECO:0007669"/>
    <property type="project" value="UniProtKB-KW"/>
</dbReference>
<evidence type="ECO:0000256" key="5">
    <source>
        <dbReference type="RuleBase" id="RU000454"/>
    </source>
</evidence>
<dbReference type="InterPro" id="IPR001969">
    <property type="entry name" value="Aspartic_peptidase_AS"/>
</dbReference>
<evidence type="ECO:0000256" key="1">
    <source>
        <dbReference type="ARBA" id="ARBA00001130"/>
    </source>
</evidence>
<evidence type="ECO:0000256" key="2">
    <source>
        <dbReference type="ARBA" id="ARBA00007447"/>
    </source>
</evidence>
<dbReference type="STRING" id="4846.A0A367K6D9"/>
<dbReference type="InterPro" id="IPR033121">
    <property type="entry name" value="PEPTIDASE_A1"/>
</dbReference>
<gene>
    <name evidence="7" type="ORF">CU098_001211</name>
</gene>
<keyword evidence="5" id="KW-0378">Hydrolase</keyword>
<feature type="domain" description="Peptidase A1" evidence="6">
    <location>
        <begin position="1"/>
        <end position="339"/>
    </location>
</feature>
<reference evidence="7 8" key="1">
    <citation type="journal article" date="2018" name="G3 (Bethesda)">
        <title>Phylogenetic and Phylogenomic Definition of Rhizopus Species.</title>
        <authorList>
            <person name="Gryganskyi A.P."/>
            <person name="Golan J."/>
            <person name="Dolatabadi S."/>
            <person name="Mondo S."/>
            <person name="Robb S."/>
            <person name="Idnurm A."/>
            <person name="Muszewska A."/>
            <person name="Steczkiewicz K."/>
            <person name="Masonjones S."/>
            <person name="Liao H.L."/>
            <person name="Gajdeczka M.T."/>
            <person name="Anike F."/>
            <person name="Vuek A."/>
            <person name="Anishchenko I.M."/>
            <person name="Voigt K."/>
            <person name="de Hoog G.S."/>
            <person name="Smith M.E."/>
            <person name="Heitman J."/>
            <person name="Vilgalys R."/>
            <person name="Stajich J.E."/>
        </authorList>
    </citation>
    <scope>NUCLEOTIDE SEQUENCE [LARGE SCALE GENOMIC DNA]</scope>
    <source>
        <strain evidence="7 8">LSU 92-RS-03</strain>
    </source>
</reference>
<dbReference type="PANTHER" id="PTHR47966">
    <property type="entry name" value="BETA-SITE APP-CLEAVING ENZYME, ISOFORM A-RELATED"/>
    <property type="match status" value="1"/>
</dbReference>
<dbReference type="Gene3D" id="2.40.70.10">
    <property type="entry name" value="Acid Proteases"/>
    <property type="match status" value="2"/>
</dbReference>
<dbReference type="PRINTS" id="PR00792">
    <property type="entry name" value="PEPSIN"/>
</dbReference>
<proteinExistence type="inferred from homology"/>
<evidence type="ECO:0000313" key="7">
    <source>
        <dbReference type="EMBL" id="RCH97784.1"/>
    </source>
</evidence>
<dbReference type="EMBL" id="PJQM01002143">
    <property type="protein sequence ID" value="RCH97784.1"/>
    <property type="molecule type" value="Genomic_DNA"/>
</dbReference>
<dbReference type="InterPro" id="IPR001461">
    <property type="entry name" value="Aspartic_peptidase_A1"/>
</dbReference>
<dbReference type="Proteomes" id="UP000253551">
    <property type="component" value="Unassembled WGS sequence"/>
</dbReference>
<dbReference type="GO" id="GO:0004190">
    <property type="term" value="F:aspartic-type endopeptidase activity"/>
    <property type="evidence" value="ECO:0007669"/>
    <property type="project" value="UniProtKB-KW"/>
</dbReference>
<keyword evidence="8" id="KW-1185">Reference proteome</keyword>
<evidence type="ECO:0000256" key="4">
    <source>
        <dbReference type="ARBA" id="ARBA00022750"/>
    </source>
</evidence>
<dbReference type="PROSITE" id="PS00141">
    <property type="entry name" value="ASP_PROTEASE"/>
    <property type="match status" value="1"/>
</dbReference>
<evidence type="ECO:0000256" key="3">
    <source>
        <dbReference type="ARBA" id="ARBA00013205"/>
    </source>
</evidence>
<sequence length="411" mass="44173">MCPHTRFDNKKSTTFKALSNEKLSIEYGVGTAKGSYALDTITLGESGISLPNHTIGLVSNTDNILSASEDDTMPSNGILGMGHPSLSMKSGEKPGHLVMGLYQANIISEPIFSIFLNTQSAYGKTGELVLGGLDSTKYTDDIQYVPIVSFDVSKYYVSANLGANKTSTTNGSQETYLYWSVPGQGVSTSSNYSYSTPDLQAFILDTGTTLTYVPESIAKSIVMSLTNNAKTTKWDALEGIYRVSCSLAEKSDLFVEFLISPSETVKSTTPMTIRVPVSELVIPLDDARTPETSTSCMFGIAPAPKGLELTSGDTWILGESTLRSLYTVYDLKQNRFGMAKLATAVNSSSATSNATIATTTTNSDIISNSMTGTPLAQSDTPPTAISNGMILKPSFIFLAKLFTLYFIFYDL</sequence>